<keyword evidence="1" id="KW-0812">Transmembrane</keyword>
<dbReference type="EMBL" id="ML736819">
    <property type="protein sequence ID" value="KAE8400204.1"/>
    <property type="molecule type" value="Genomic_DNA"/>
</dbReference>
<dbReference type="GeneID" id="43664703"/>
<evidence type="ECO:0000256" key="1">
    <source>
        <dbReference type="SAM" id="Phobius"/>
    </source>
</evidence>
<evidence type="ECO:0000313" key="2">
    <source>
        <dbReference type="EMBL" id="KAE8400204.1"/>
    </source>
</evidence>
<dbReference type="AlphaFoldDB" id="A0A5N7D1F1"/>
<dbReference type="Proteomes" id="UP000325579">
    <property type="component" value="Unassembled WGS sequence"/>
</dbReference>
<proteinExistence type="predicted"/>
<feature type="transmembrane region" description="Helical" evidence="1">
    <location>
        <begin position="51"/>
        <end position="71"/>
    </location>
</feature>
<evidence type="ECO:0000313" key="3">
    <source>
        <dbReference type="Proteomes" id="UP000325579"/>
    </source>
</evidence>
<gene>
    <name evidence="2" type="ORF">BDV37DRAFT_211033</name>
</gene>
<reference evidence="2 3" key="1">
    <citation type="submission" date="2019-04" db="EMBL/GenBank/DDBJ databases">
        <authorList>
            <consortium name="DOE Joint Genome Institute"/>
            <person name="Mondo S."/>
            <person name="Kjaerbolling I."/>
            <person name="Vesth T."/>
            <person name="Frisvad J.C."/>
            <person name="Nybo J.L."/>
            <person name="Theobald S."/>
            <person name="Kildgaard S."/>
            <person name="Isbrandt T."/>
            <person name="Kuo A."/>
            <person name="Sato A."/>
            <person name="Lyhne E.K."/>
            <person name="Kogle M.E."/>
            <person name="Wiebenga A."/>
            <person name="Kun R.S."/>
            <person name="Lubbers R.J."/>
            <person name="Makela M.R."/>
            <person name="Barry K."/>
            <person name="Chovatia M."/>
            <person name="Clum A."/>
            <person name="Daum C."/>
            <person name="Haridas S."/>
            <person name="He G."/>
            <person name="LaButti K."/>
            <person name="Lipzen A."/>
            <person name="Riley R."/>
            <person name="Salamov A."/>
            <person name="Simmons B.A."/>
            <person name="Magnuson J.K."/>
            <person name="Henrissat B."/>
            <person name="Mortensen U.H."/>
            <person name="Larsen T.O."/>
            <person name="Devries R.P."/>
            <person name="Grigoriev I.V."/>
            <person name="Machida M."/>
            <person name="Baker S.E."/>
            <person name="Andersen M.R."/>
            <person name="Cantor M.N."/>
            <person name="Hua S.X."/>
        </authorList>
    </citation>
    <scope>NUCLEOTIDE SEQUENCE [LARGE SCALE GENOMIC DNA]</scope>
    <source>
        <strain evidence="2 3">CBS 119388</strain>
    </source>
</reference>
<sequence>MAIGLIQHKPRSSILVCGFRGLCLWILSANLHLAYSSVLAISHEGTSRPWALLRLSLFAFAEQCVFMKYVVRNSWMYAWNITCDSWEAFLFRLV</sequence>
<dbReference type="RefSeq" id="XP_031937523.1">
    <property type="nucleotide sequence ID" value="XM_032080012.1"/>
</dbReference>
<keyword evidence="3" id="KW-1185">Reference proteome</keyword>
<accession>A0A5N7D1F1</accession>
<name>A0A5N7D1F1_9EURO</name>
<organism evidence="2 3">
    <name type="scientific">Aspergillus pseudonomiae</name>
    <dbReference type="NCBI Taxonomy" id="1506151"/>
    <lineage>
        <taxon>Eukaryota</taxon>
        <taxon>Fungi</taxon>
        <taxon>Dikarya</taxon>
        <taxon>Ascomycota</taxon>
        <taxon>Pezizomycotina</taxon>
        <taxon>Eurotiomycetes</taxon>
        <taxon>Eurotiomycetidae</taxon>
        <taxon>Eurotiales</taxon>
        <taxon>Aspergillaceae</taxon>
        <taxon>Aspergillus</taxon>
        <taxon>Aspergillus subgen. Circumdati</taxon>
    </lineage>
</organism>
<protein>
    <submittedName>
        <fullName evidence="2">Uncharacterized protein</fullName>
    </submittedName>
</protein>
<keyword evidence="1" id="KW-0472">Membrane</keyword>
<keyword evidence="1" id="KW-1133">Transmembrane helix</keyword>
<feature type="transmembrane region" description="Helical" evidence="1">
    <location>
        <begin position="12"/>
        <end position="31"/>
    </location>
</feature>